<name>A0A0D0B2H6_9AGAM</name>
<dbReference type="HOGENOM" id="CLU_2335049_0_0_1"/>
<reference evidence="3" key="2">
    <citation type="submission" date="2015-01" db="EMBL/GenBank/DDBJ databases">
        <title>Evolutionary Origins and Diversification of the Mycorrhizal Mutualists.</title>
        <authorList>
            <consortium name="DOE Joint Genome Institute"/>
            <consortium name="Mycorrhizal Genomics Consortium"/>
            <person name="Kohler A."/>
            <person name="Kuo A."/>
            <person name="Nagy L.G."/>
            <person name="Floudas D."/>
            <person name="Copeland A."/>
            <person name="Barry K.W."/>
            <person name="Cichocki N."/>
            <person name="Veneault-Fourrey C."/>
            <person name="LaButti K."/>
            <person name="Lindquist E.A."/>
            <person name="Lipzen A."/>
            <person name="Lundell T."/>
            <person name="Morin E."/>
            <person name="Murat C."/>
            <person name="Riley R."/>
            <person name="Ohm R."/>
            <person name="Sun H."/>
            <person name="Tunlid A."/>
            <person name="Henrissat B."/>
            <person name="Grigoriev I.V."/>
            <person name="Hibbett D.S."/>
            <person name="Martin F."/>
        </authorList>
    </citation>
    <scope>NUCLEOTIDE SEQUENCE [LARGE SCALE GENOMIC DNA]</scope>
    <source>
        <strain evidence="3">UH-Slu-Lm8-n1</strain>
    </source>
</reference>
<keyword evidence="3" id="KW-1185">Reference proteome</keyword>
<dbReference type="InParanoid" id="A0A0D0B2H6"/>
<gene>
    <name evidence="2" type="ORF">CY34DRAFT_802922</name>
</gene>
<dbReference type="AlphaFoldDB" id="A0A0D0B2H6"/>
<feature type="region of interest" description="Disordered" evidence="1">
    <location>
        <begin position="1"/>
        <end position="24"/>
    </location>
</feature>
<evidence type="ECO:0000256" key="1">
    <source>
        <dbReference type="SAM" id="MobiDB-lite"/>
    </source>
</evidence>
<evidence type="ECO:0000313" key="3">
    <source>
        <dbReference type="Proteomes" id="UP000054485"/>
    </source>
</evidence>
<feature type="compositionally biased region" description="Basic residues" evidence="1">
    <location>
        <begin position="8"/>
        <end position="21"/>
    </location>
</feature>
<proteinExistence type="predicted"/>
<dbReference type="EMBL" id="KN835195">
    <property type="protein sequence ID" value="KIK44224.1"/>
    <property type="molecule type" value="Genomic_DNA"/>
</dbReference>
<sequence>MLFTRRSRDSRKKPIQTKKTKRQPDEQIDLKELLARVDASADLPTVLKILTSRGSGSESVLRLGVRITIRPVITCYLDVTRRLEAAPDFLAGNEYNCG</sequence>
<evidence type="ECO:0000313" key="2">
    <source>
        <dbReference type="EMBL" id="KIK44224.1"/>
    </source>
</evidence>
<reference evidence="2 3" key="1">
    <citation type="submission" date="2014-04" db="EMBL/GenBank/DDBJ databases">
        <authorList>
            <consortium name="DOE Joint Genome Institute"/>
            <person name="Kuo A."/>
            <person name="Ruytinx J."/>
            <person name="Rineau F."/>
            <person name="Colpaert J."/>
            <person name="Kohler A."/>
            <person name="Nagy L.G."/>
            <person name="Floudas D."/>
            <person name="Copeland A."/>
            <person name="Barry K.W."/>
            <person name="Cichocki N."/>
            <person name="Veneault-Fourrey C."/>
            <person name="LaButti K."/>
            <person name="Lindquist E.A."/>
            <person name="Lipzen A."/>
            <person name="Lundell T."/>
            <person name="Morin E."/>
            <person name="Murat C."/>
            <person name="Sun H."/>
            <person name="Tunlid A."/>
            <person name="Henrissat B."/>
            <person name="Grigoriev I.V."/>
            <person name="Hibbett D.S."/>
            <person name="Martin F."/>
            <person name="Nordberg H.P."/>
            <person name="Cantor M.N."/>
            <person name="Hua S.X."/>
        </authorList>
    </citation>
    <scope>NUCLEOTIDE SEQUENCE [LARGE SCALE GENOMIC DNA]</scope>
    <source>
        <strain evidence="2 3">UH-Slu-Lm8-n1</strain>
    </source>
</reference>
<organism evidence="2 3">
    <name type="scientific">Suillus luteus UH-Slu-Lm8-n1</name>
    <dbReference type="NCBI Taxonomy" id="930992"/>
    <lineage>
        <taxon>Eukaryota</taxon>
        <taxon>Fungi</taxon>
        <taxon>Dikarya</taxon>
        <taxon>Basidiomycota</taxon>
        <taxon>Agaricomycotina</taxon>
        <taxon>Agaricomycetes</taxon>
        <taxon>Agaricomycetidae</taxon>
        <taxon>Boletales</taxon>
        <taxon>Suillineae</taxon>
        <taxon>Suillaceae</taxon>
        <taxon>Suillus</taxon>
    </lineage>
</organism>
<accession>A0A0D0B2H6</accession>
<dbReference type="Proteomes" id="UP000054485">
    <property type="component" value="Unassembled WGS sequence"/>
</dbReference>
<protein>
    <submittedName>
        <fullName evidence="2">Uncharacterized protein</fullName>
    </submittedName>
</protein>